<dbReference type="Proteomes" id="UP000628137">
    <property type="component" value="Unassembled WGS sequence"/>
</dbReference>
<accession>A0A923GJT9</accession>
<dbReference type="EMBL" id="JABWRP010000008">
    <property type="protein sequence ID" value="MBC3471379.1"/>
    <property type="molecule type" value="Genomic_DNA"/>
</dbReference>
<organism evidence="1">
    <name type="scientific">Pseudomonas vlassakiae</name>
    <dbReference type="NCBI Taxonomy" id="485888"/>
    <lineage>
        <taxon>Bacteria</taxon>
        <taxon>Pseudomonadati</taxon>
        <taxon>Pseudomonadota</taxon>
        <taxon>Gammaproteobacteria</taxon>
        <taxon>Pseudomonadales</taxon>
        <taxon>Pseudomonadaceae</taxon>
        <taxon>Pseudomonas</taxon>
    </lineage>
</organism>
<comment type="caution">
    <text evidence="1">The sequence shown here is derived from an EMBL/GenBank/DDBJ whole genome shotgun (WGS) entry which is preliminary data.</text>
</comment>
<dbReference type="EMBL" id="JABWRP020000012">
    <property type="protein sequence ID" value="MBV4542719.1"/>
    <property type="molecule type" value="Genomic_DNA"/>
</dbReference>
<gene>
    <name evidence="2" type="ORF">HU738_016850</name>
    <name evidence="1" type="ORF">HU738_12515</name>
</gene>
<evidence type="ECO:0000313" key="3">
    <source>
        <dbReference type="Proteomes" id="UP000628137"/>
    </source>
</evidence>
<dbReference type="RefSeq" id="WP_186602860.1">
    <property type="nucleotide sequence ID" value="NZ_JABWRP020000012.1"/>
</dbReference>
<reference evidence="2" key="3">
    <citation type="submission" date="2021-06" db="EMBL/GenBank/DDBJ databases">
        <title>Updating the genus Pseudomonas: Description of 43 new species and partition of the Pseudomonas putida group.</title>
        <authorList>
            <person name="Girard L."/>
            <person name="Lood C."/>
            <person name="Vandamme P."/>
            <person name="Rokni-Zadeh H."/>
            <person name="Van Noort V."/>
            <person name="Hofte M."/>
            <person name="Lavigne R."/>
            <person name="De Mot R."/>
        </authorList>
    </citation>
    <scope>NUCLEOTIDE SEQUENCE</scope>
    <source>
        <strain evidence="2">RW4S2</strain>
    </source>
</reference>
<sequence>MSRASNGTLFFYQGDKLITVKQGDQQRAIFRNAEQPLAEVSTDGTHTGGLLATDDKGSVLAVQGAGEQP</sequence>
<keyword evidence="3" id="KW-1185">Reference proteome</keyword>
<name>A0A923GJT9_9PSED</name>
<evidence type="ECO:0000313" key="2">
    <source>
        <dbReference type="EMBL" id="MBV4542719.1"/>
    </source>
</evidence>
<dbReference type="AlphaFoldDB" id="A0A923GJT9"/>
<protein>
    <submittedName>
        <fullName evidence="1">Uncharacterized protein</fullName>
    </submittedName>
</protein>
<reference evidence="1" key="2">
    <citation type="submission" date="2020-07" db="EMBL/GenBank/DDBJ databases">
        <authorList>
            <person name="Lood C."/>
            <person name="Girard L."/>
        </authorList>
    </citation>
    <scope>NUCLEOTIDE SEQUENCE</scope>
    <source>
        <strain evidence="1">RW4S2</strain>
    </source>
</reference>
<reference evidence="1 3" key="1">
    <citation type="journal article" date="2020" name="Microorganisms">
        <title>Reliable Identification of Environmental Pseudomonas Isolates Using the rpoD Gene.</title>
        <authorList>
            <consortium name="The Broad Institute Genome Sequencing Platform"/>
            <person name="Girard L."/>
            <person name="Lood C."/>
            <person name="Rokni-Zadeh H."/>
            <person name="van Noort V."/>
            <person name="Lavigne R."/>
            <person name="De Mot R."/>
        </authorList>
    </citation>
    <scope>NUCLEOTIDE SEQUENCE</scope>
    <source>
        <strain evidence="1 3">RW4S2</strain>
    </source>
</reference>
<evidence type="ECO:0000313" key="1">
    <source>
        <dbReference type="EMBL" id="MBC3471379.1"/>
    </source>
</evidence>
<proteinExistence type="predicted"/>